<evidence type="ECO:0000256" key="6">
    <source>
        <dbReference type="SAM" id="MobiDB-lite"/>
    </source>
</evidence>
<feature type="region of interest" description="Disordered" evidence="6">
    <location>
        <begin position="1"/>
        <end position="65"/>
    </location>
</feature>
<dbReference type="Ensembl" id="ENSVKKT00000026900.1">
    <property type="protein sequence ID" value="ENSVKKP00000026257.1"/>
    <property type="gene ID" value="ENSVKKG00000017148.1"/>
</dbReference>
<reference evidence="7" key="2">
    <citation type="submission" date="2025-09" db="UniProtKB">
        <authorList>
            <consortium name="Ensembl"/>
        </authorList>
    </citation>
    <scope>IDENTIFICATION</scope>
</reference>
<evidence type="ECO:0008006" key="9">
    <source>
        <dbReference type="Google" id="ProtNLM"/>
    </source>
</evidence>
<keyword evidence="4" id="KW-0804">Transcription</keyword>
<keyword evidence="8" id="KW-1185">Reference proteome</keyword>
<dbReference type="GO" id="GO:0005634">
    <property type="term" value="C:nucleus"/>
    <property type="evidence" value="ECO:0007669"/>
    <property type="project" value="UniProtKB-SubCell"/>
</dbReference>
<dbReference type="GO" id="GO:0000978">
    <property type="term" value="F:RNA polymerase II cis-regulatory region sequence-specific DNA binding"/>
    <property type="evidence" value="ECO:0007669"/>
    <property type="project" value="TreeGrafter"/>
</dbReference>
<organism evidence="7 8">
    <name type="scientific">Varanus komodoensis</name>
    <name type="common">Komodo dragon</name>
    <dbReference type="NCBI Taxonomy" id="61221"/>
    <lineage>
        <taxon>Eukaryota</taxon>
        <taxon>Metazoa</taxon>
        <taxon>Chordata</taxon>
        <taxon>Craniata</taxon>
        <taxon>Vertebrata</taxon>
        <taxon>Euteleostomi</taxon>
        <taxon>Lepidosauria</taxon>
        <taxon>Squamata</taxon>
        <taxon>Bifurcata</taxon>
        <taxon>Unidentata</taxon>
        <taxon>Episquamata</taxon>
        <taxon>Toxicofera</taxon>
        <taxon>Anguimorpha</taxon>
        <taxon>Paleoanguimorpha</taxon>
        <taxon>Varanoidea</taxon>
        <taxon>Varanidae</taxon>
        <taxon>Varanus</taxon>
    </lineage>
</organism>
<reference evidence="7" key="1">
    <citation type="submission" date="2025-08" db="UniProtKB">
        <authorList>
            <consortium name="Ensembl"/>
        </authorList>
    </citation>
    <scope>IDENTIFICATION</scope>
</reference>
<dbReference type="Proteomes" id="UP000694545">
    <property type="component" value="Unplaced"/>
</dbReference>
<dbReference type="GO" id="GO:0000981">
    <property type="term" value="F:DNA-binding transcription factor activity, RNA polymerase II-specific"/>
    <property type="evidence" value="ECO:0007669"/>
    <property type="project" value="TreeGrafter"/>
</dbReference>
<name>A0A8D2LTL9_VARKO</name>
<evidence type="ECO:0000256" key="3">
    <source>
        <dbReference type="ARBA" id="ARBA00023125"/>
    </source>
</evidence>
<sequence>MSRPQIIHSGHFMVSEPHAELDPDPDPDPNSEAAMSPAGQASARLPQPGPCMGEHGQRRTGSGWKAAAGKALDGAQQGCGATYDFVTVDESTCLIYRYGPRSSGALNIDSSLTKLFECMTLAYSGKLVSPKWKNFKGLKLLQRDKIRLNNAIWRAWYLQYVEKGQNPVCSFVAPLECSDIDEHRRPEAIIMEEKYWKCQIGVVGREYRRWRTFYHTRVKKKMNKPVCGLTQEAGGCIPGLELNGGTASGNPVELDPLHELNAILGTIFSSRTPFGGPNLRGLDHQGNADMIQPTLTQLQPFFGEEFMDTMDPIHELITTCHSQPTVQALAPLTDAAALGLCGSDVSPAVPGAKELLPEDAFLPVPISLDVEPPPPLNGQQTFLPFFPTSPWSISPPPPAPPVLHIQPQTSLVFSVITHTGPGNKPSVSSPAGTFAVPSSAPTAKSGRCRHLQRIAPAPSSGCQPGPPSAFLTHLLTTGTCLLGWALYRSQWGGAATGSSNILYLDLTCSPALLPWLL</sequence>
<dbReference type="OMA" id="HEFITSC"/>
<accession>A0A8D2LTL9</accession>
<protein>
    <recommendedName>
        <fullName evidence="9">MLX interacting protein like</fullName>
    </recommendedName>
</protein>
<dbReference type="AlphaFoldDB" id="A0A8D2LTL9"/>
<proteinExistence type="predicted"/>
<dbReference type="InterPro" id="IPR052207">
    <property type="entry name" value="Max-like/E-box_TFs"/>
</dbReference>
<evidence type="ECO:0000256" key="1">
    <source>
        <dbReference type="ARBA" id="ARBA00004123"/>
    </source>
</evidence>
<keyword evidence="3" id="KW-0238">DNA-binding</keyword>
<evidence type="ECO:0000313" key="8">
    <source>
        <dbReference type="Proteomes" id="UP000694545"/>
    </source>
</evidence>
<dbReference type="PANTHER" id="PTHR15741">
    <property type="entry name" value="BASIC HELIX-LOOP-HELIX ZIP TRANSCRIPTION FACTOR"/>
    <property type="match status" value="1"/>
</dbReference>
<dbReference type="PANTHER" id="PTHR15741:SF14">
    <property type="entry name" value="CARBOHYDRATE-RESPONSIVE ELEMENT-BINDING PROTEIN"/>
    <property type="match status" value="1"/>
</dbReference>
<evidence type="ECO:0000256" key="5">
    <source>
        <dbReference type="ARBA" id="ARBA00023242"/>
    </source>
</evidence>
<comment type="subcellular location">
    <subcellularLocation>
        <location evidence="1">Nucleus</location>
    </subcellularLocation>
</comment>
<evidence type="ECO:0000256" key="2">
    <source>
        <dbReference type="ARBA" id="ARBA00023015"/>
    </source>
</evidence>
<evidence type="ECO:0000256" key="4">
    <source>
        <dbReference type="ARBA" id="ARBA00023163"/>
    </source>
</evidence>
<evidence type="ECO:0000313" key="7">
    <source>
        <dbReference type="Ensembl" id="ENSVKKP00000026257.1"/>
    </source>
</evidence>
<keyword evidence="2" id="KW-0805">Transcription regulation</keyword>
<keyword evidence="5" id="KW-0539">Nucleus</keyword>